<gene>
    <name evidence="1" type="ORF">Pan44_33970</name>
</gene>
<accession>A0A517SGV4</accession>
<dbReference type="Proteomes" id="UP000315700">
    <property type="component" value="Chromosome"/>
</dbReference>
<organism evidence="1 2">
    <name type="scientific">Caulifigura coniformis</name>
    <dbReference type="NCBI Taxonomy" id="2527983"/>
    <lineage>
        <taxon>Bacteria</taxon>
        <taxon>Pseudomonadati</taxon>
        <taxon>Planctomycetota</taxon>
        <taxon>Planctomycetia</taxon>
        <taxon>Planctomycetales</taxon>
        <taxon>Planctomycetaceae</taxon>
        <taxon>Caulifigura</taxon>
    </lineage>
</organism>
<dbReference type="KEGG" id="ccos:Pan44_33970"/>
<protein>
    <submittedName>
        <fullName evidence="1">Uncharacterized protein</fullName>
    </submittedName>
</protein>
<dbReference type="InParanoid" id="A0A517SGV4"/>
<evidence type="ECO:0000313" key="2">
    <source>
        <dbReference type="Proteomes" id="UP000315700"/>
    </source>
</evidence>
<proteinExistence type="predicted"/>
<sequence>MSEDIARPGENTRCISRDFKPEAVAIPAFPDLRRIAMTTP</sequence>
<dbReference type="AlphaFoldDB" id="A0A517SGV4"/>
<reference evidence="1 2" key="1">
    <citation type="submission" date="2019-02" db="EMBL/GenBank/DDBJ databases">
        <title>Deep-cultivation of Planctomycetes and their phenomic and genomic characterization uncovers novel biology.</title>
        <authorList>
            <person name="Wiegand S."/>
            <person name="Jogler M."/>
            <person name="Boedeker C."/>
            <person name="Pinto D."/>
            <person name="Vollmers J."/>
            <person name="Rivas-Marin E."/>
            <person name="Kohn T."/>
            <person name="Peeters S.H."/>
            <person name="Heuer A."/>
            <person name="Rast P."/>
            <person name="Oberbeckmann S."/>
            <person name="Bunk B."/>
            <person name="Jeske O."/>
            <person name="Meyerdierks A."/>
            <person name="Storesund J.E."/>
            <person name="Kallscheuer N."/>
            <person name="Luecker S."/>
            <person name="Lage O.M."/>
            <person name="Pohl T."/>
            <person name="Merkel B.J."/>
            <person name="Hornburger P."/>
            <person name="Mueller R.-W."/>
            <person name="Bruemmer F."/>
            <person name="Labrenz M."/>
            <person name="Spormann A.M."/>
            <person name="Op den Camp H."/>
            <person name="Overmann J."/>
            <person name="Amann R."/>
            <person name="Jetten M.S.M."/>
            <person name="Mascher T."/>
            <person name="Medema M.H."/>
            <person name="Devos D.P."/>
            <person name="Kaster A.-K."/>
            <person name="Ovreas L."/>
            <person name="Rohde M."/>
            <person name="Galperin M.Y."/>
            <person name="Jogler C."/>
        </authorList>
    </citation>
    <scope>NUCLEOTIDE SEQUENCE [LARGE SCALE GENOMIC DNA]</scope>
    <source>
        <strain evidence="1 2">Pan44</strain>
    </source>
</reference>
<evidence type="ECO:0000313" key="1">
    <source>
        <dbReference type="EMBL" id="QDT55354.1"/>
    </source>
</evidence>
<dbReference type="EMBL" id="CP036271">
    <property type="protein sequence ID" value="QDT55354.1"/>
    <property type="molecule type" value="Genomic_DNA"/>
</dbReference>
<keyword evidence="2" id="KW-1185">Reference proteome</keyword>
<name>A0A517SGV4_9PLAN</name>